<dbReference type="SMART" id="SM00355">
    <property type="entry name" value="ZnF_C2H2"/>
    <property type="match status" value="14"/>
</dbReference>
<keyword evidence="10" id="KW-1185">Reference proteome</keyword>
<evidence type="ECO:0000256" key="2">
    <source>
        <dbReference type="ARBA" id="ARBA00022723"/>
    </source>
</evidence>
<feature type="domain" description="C2H2-type" evidence="8">
    <location>
        <begin position="624"/>
        <end position="649"/>
    </location>
</feature>
<feature type="domain" description="C2H2-type" evidence="8">
    <location>
        <begin position="330"/>
        <end position="358"/>
    </location>
</feature>
<evidence type="ECO:0000256" key="4">
    <source>
        <dbReference type="ARBA" id="ARBA00022771"/>
    </source>
</evidence>
<proteinExistence type="predicted"/>
<keyword evidence="6" id="KW-0539">Nucleus</keyword>
<protein>
    <recommendedName>
        <fullName evidence="8">C2H2-type domain-containing protein</fullName>
    </recommendedName>
</protein>
<dbReference type="GO" id="GO:0001228">
    <property type="term" value="F:DNA-binding transcription activator activity, RNA polymerase II-specific"/>
    <property type="evidence" value="ECO:0007669"/>
    <property type="project" value="TreeGrafter"/>
</dbReference>
<dbReference type="GO" id="GO:0000978">
    <property type="term" value="F:RNA polymerase II cis-regulatory region sequence-specific DNA binding"/>
    <property type="evidence" value="ECO:0007669"/>
    <property type="project" value="TreeGrafter"/>
</dbReference>
<feature type="domain" description="C2H2-type" evidence="8">
    <location>
        <begin position="217"/>
        <end position="244"/>
    </location>
</feature>
<evidence type="ECO:0000256" key="7">
    <source>
        <dbReference type="PROSITE-ProRule" id="PRU00042"/>
    </source>
</evidence>
<dbReference type="AlphaFoldDB" id="A0AAD7Y5Z1"/>
<sequence length="649" mass="75536">MVGHTGSKEFQCSVCLKHYGRKKTLNAHMRTHADEKTFKCEHCGQNFTQKGTLRGLGRGTRIIRIEKPTKASVELKFISKLSARNPNAILKGSISETNKNKMNLKNILLNSNASPIRCKDGNGYGCSFCPKQFQEPTALKKHFLEEHNNDKLIKYTTAKLFEHVIKLDITYLNCALCDKDVQHLDELVKHLKDEHNKPMYVDAKSQIVPFRFDSPELKCVICSAEFSSFKLLQEHMNSHFGNYICEICGAGFVTDRLLVSHVRRHDSGEYKCEQCDKTFTNQIKIREHVKRTHLGQSKRNKCNYCEERFVDYWKKMDHMVKEHGMPPVVLKCSACDRTFSNQRSLSRHTKKDHLLERRHKCSECDMRFFGKSGLQKHMAKHTGLRQFRCEVCLKAYGRKNTLREHMRIHANDRRFACLRSRTIRESPIIFEEEEKGITLDRKLNYASFVSIRPVGKKTIPWVREQQKKIAQERRLTELDWQFDNIKTVLKCSNASPVRCRVGSRFACSYCLDQFQNPTELRIHSLQVHTNDRPEFFNARSLSRHIVYLDITGLKCKICDQAIDGLDQLLDHLKTVHDELIYKQIKNQIIPFKYDGRKLLCGVCAADIGEHNDFQDHMSEHYRNYICGFCDSGFVIRSKMLEHKKAVHLV</sequence>
<feature type="domain" description="C2H2-type" evidence="8">
    <location>
        <begin position="243"/>
        <end position="270"/>
    </location>
</feature>
<feature type="domain" description="C2H2-type" evidence="8">
    <location>
        <begin position="38"/>
        <end position="68"/>
    </location>
</feature>
<feature type="domain" description="C2H2-type" evidence="8">
    <location>
        <begin position="359"/>
        <end position="386"/>
    </location>
</feature>
<feature type="domain" description="C2H2-type" evidence="8">
    <location>
        <begin position="387"/>
        <end position="414"/>
    </location>
</feature>
<dbReference type="EMBL" id="JARGEI010000032">
    <property type="protein sequence ID" value="KAJ8703981.1"/>
    <property type="molecule type" value="Genomic_DNA"/>
</dbReference>
<organism evidence="9 10">
    <name type="scientific">Mythimna separata</name>
    <name type="common">Oriental armyworm</name>
    <name type="synonym">Pseudaletia separata</name>
    <dbReference type="NCBI Taxonomy" id="271217"/>
    <lineage>
        <taxon>Eukaryota</taxon>
        <taxon>Metazoa</taxon>
        <taxon>Ecdysozoa</taxon>
        <taxon>Arthropoda</taxon>
        <taxon>Hexapoda</taxon>
        <taxon>Insecta</taxon>
        <taxon>Pterygota</taxon>
        <taxon>Neoptera</taxon>
        <taxon>Endopterygota</taxon>
        <taxon>Lepidoptera</taxon>
        <taxon>Glossata</taxon>
        <taxon>Ditrysia</taxon>
        <taxon>Noctuoidea</taxon>
        <taxon>Noctuidae</taxon>
        <taxon>Noctuinae</taxon>
        <taxon>Hadenini</taxon>
        <taxon>Mythimna</taxon>
    </lineage>
</organism>
<dbReference type="FunFam" id="3.30.160.60:FF:000100">
    <property type="entry name" value="Zinc finger 45-like"/>
    <property type="match status" value="1"/>
</dbReference>
<dbReference type="Pfam" id="PF00096">
    <property type="entry name" value="zf-C2H2"/>
    <property type="match status" value="4"/>
</dbReference>
<reference evidence="9" key="1">
    <citation type="submission" date="2023-03" db="EMBL/GenBank/DDBJ databases">
        <title>Chromosome-level genomes of two armyworms, Mythimna separata and Mythimna loreyi, provide insights into the biosynthesis and reception of sex pheromones.</title>
        <authorList>
            <person name="Zhao H."/>
        </authorList>
    </citation>
    <scope>NUCLEOTIDE SEQUENCE</scope>
    <source>
        <strain evidence="9">BeijingLab</strain>
        <tissue evidence="9">Pupa</tissue>
    </source>
</reference>
<dbReference type="PANTHER" id="PTHR24376:SF235">
    <property type="entry name" value="C2H2-TYPE DOMAIN-CONTAINING PROTEIN"/>
    <property type="match status" value="1"/>
</dbReference>
<evidence type="ECO:0000313" key="10">
    <source>
        <dbReference type="Proteomes" id="UP001231518"/>
    </source>
</evidence>
<dbReference type="Proteomes" id="UP001231518">
    <property type="component" value="Chromosome 31"/>
</dbReference>
<dbReference type="SUPFAM" id="SSF57667">
    <property type="entry name" value="beta-beta-alpha zinc fingers"/>
    <property type="match status" value="5"/>
</dbReference>
<feature type="domain" description="C2H2-type" evidence="8">
    <location>
        <begin position="10"/>
        <end position="37"/>
    </location>
</feature>
<dbReference type="PROSITE" id="PS00028">
    <property type="entry name" value="ZINC_FINGER_C2H2_1"/>
    <property type="match status" value="12"/>
</dbReference>
<evidence type="ECO:0000259" key="8">
    <source>
        <dbReference type="PROSITE" id="PS50157"/>
    </source>
</evidence>
<dbReference type="Gene3D" id="3.30.160.60">
    <property type="entry name" value="Classic Zinc Finger"/>
    <property type="match status" value="10"/>
</dbReference>
<keyword evidence="4 7" id="KW-0863">Zinc-finger</keyword>
<keyword evidence="5" id="KW-0862">Zinc</keyword>
<feature type="domain" description="C2H2-type" evidence="8">
    <location>
        <begin position="270"/>
        <end position="298"/>
    </location>
</feature>
<keyword evidence="3" id="KW-0677">Repeat</keyword>
<gene>
    <name evidence="9" type="ORF">PYW07_013275</name>
</gene>
<dbReference type="InterPro" id="IPR041661">
    <property type="entry name" value="ZN622/Rei1/Reh1_Znf-C2H2"/>
</dbReference>
<dbReference type="PANTHER" id="PTHR24376">
    <property type="entry name" value="ZINC FINGER PROTEIN"/>
    <property type="match status" value="1"/>
</dbReference>
<dbReference type="InterPro" id="IPR036236">
    <property type="entry name" value="Znf_C2H2_sf"/>
</dbReference>
<comment type="subcellular location">
    <subcellularLocation>
        <location evidence="1">Nucleus</location>
    </subcellularLocation>
</comment>
<keyword evidence="2" id="KW-0479">Metal-binding</keyword>
<evidence type="ECO:0000256" key="3">
    <source>
        <dbReference type="ARBA" id="ARBA00022737"/>
    </source>
</evidence>
<dbReference type="PROSITE" id="PS50157">
    <property type="entry name" value="ZINC_FINGER_C2H2_2"/>
    <property type="match status" value="11"/>
</dbReference>
<dbReference type="InterPro" id="IPR013087">
    <property type="entry name" value="Znf_C2H2_type"/>
</dbReference>
<evidence type="ECO:0000256" key="5">
    <source>
        <dbReference type="ARBA" id="ARBA00022833"/>
    </source>
</evidence>
<evidence type="ECO:0000313" key="9">
    <source>
        <dbReference type="EMBL" id="KAJ8703981.1"/>
    </source>
</evidence>
<dbReference type="Pfam" id="PF12756">
    <property type="entry name" value="zf-C2H2_2"/>
    <property type="match status" value="1"/>
</dbReference>
<evidence type="ECO:0000256" key="1">
    <source>
        <dbReference type="ARBA" id="ARBA00004123"/>
    </source>
</evidence>
<dbReference type="GO" id="GO:0008270">
    <property type="term" value="F:zinc ion binding"/>
    <property type="evidence" value="ECO:0007669"/>
    <property type="project" value="UniProtKB-KW"/>
</dbReference>
<comment type="caution">
    <text evidence="9">The sequence shown here is derived from an EMBL/GenBank/DDBJ whole genome shotgun (WGS) entry which is preliminary data.</text>
</comment>
<dbReference type="GO" id="GO:0005634">
    <property type="term" value="C:nucleus"/>
    <property type="evidence" value="ECO:0007669"/>
    <property type="project" value="UniProtKB-SubCell"/>
</dbReference>
<evidence type="ECO:0000256" key="6">
    <source>
        <dbReference type="ARBA" id="ARBA00023242"/>
    </source>
</evidence>
<dbReference type="FunFam" id="3.30.160.60:FF:000446">
    <property type="entry name" value="Zinc finger protein"/>
    <property type="match status" value="1"/>
</dbReference>
<name>A0AAD7Y5Z1_MYTSE</name>
<feature type="domain" description="C2H2-type" evidence="8">
    <location>
        <begin position="505"/>
        <end position="533"/>
    </location>
</feature>
<feature type="domain" description="C2H2-type" evidence="8">
    <location>
        <begin position="124"/>
        <end position="152"/>
    </location>
</feature>
<accession>A0AAD7Y5Z1</accession>